<sequence length="92" mass="9742">MVVPELETSSVVVVVVFVDVDVDVVVIVVVVVVGITGLLGADPLPSMLNLFLLFRTTDPISRAVLSFAEASPFRCSLRVSLTPGNGPNSLFK</sequence>
<dbReference type="GeneID" id="37175843"/>
<organism evidence="2 3">
    <name type="scientific">Aspergillus japonicus CBS 114.51</name>
    <dbReference type="NCBI Taxonomy" id="1448312"/>
    <lineage>
        <taxon>Eukaryota</taxon>
        <taxon>Fungi</taxon>
        <taxon>Dikarya</taxon>
        <taxon>Ascomycota</taxon>
        <taxon>Pezizomycotina</taxon>
        <taxon>Eurotiomycetes</taxon>
        <taxon>Eurotiomycetidae</taxon>
        <taxon>Eurotiales</taxon>
        <taxon>Aspergillaceae</taxon>
        <taxon>Aspergillus</taxon>
        <taxon>Aspergillus subgen. Circumdati</taxon>
    </lineage>
</organism>
<keyword evidence="1" id="KW-0812">Transmembrane</keyword>
<dbReference type="EMBL" id="KZ824795">
    <property type="protein sequence ID" value="RAH81536.1"/>
    <property type="molecule type" value="Genomic_DNA"/>
</dbReference>
<evidence type="ECO:0000256" key="1">
    <source>
        <dbReference type="SAM" id="Phobius"/>
    </source>
</evidence>
<evidence type="ECO:0000313" key="2">
    <source>
        <dbReference type="EMBL" id="RAH81536.1"/>
    </source>
</evidence>
<gene>
    <name evidence="2" type="ORF">BO86DRAFT_389507</name>
</gene>
<dbReference type="AlphaFoldDB" id="A0A8T8X060"/>
<keyword evidence="3" id="KW-1185">Reference proteome</keyword>
<keyword evidence="1" id="KW-0472">Membrane</keyword>
<reference evidence="2 3" key="1">
    <citation type="submission" date="2018-02" db="EMBL/GenBank/DDBJ databases">
        <title>The genomes of Aspergillus section Nigri reveals drivers in fungal speciation.</title>
        <authorList>
            <consortium name="DOE Joint Genome Institute"/>
            <person name="Vesth T.C."/>
            <person name="Nybo J."/>
            <person name="Theobald S."/>
            <person name="Brandl J."/>
            <person name="Frisvad J.C."/>
            <person name="Nielsen K.F."/>
            <person name="Lyhne E.K."/>
            <person name="Kogle M.E."/>
            <person name="Kuo A."/>
            <person name="Riley R."/>
            <person name="Clum A."/>
            <person name="Nolan M."/>
            <person name="Lipzen A."/>
            <person name="Salamov A."/>
            <person name="Henrissat B."/>
            <person name="Wiebenga A."/>
            <person name="De vries R.P."/>
            <person name="Grigoriev I.V."/>
            <person name="Mortensen U.H."/>
            <person name="Andersen M.R."/>
            <person name="Baker S.E."/>
        </authorList>
    </citation>
    <scope>NUCLEOTIDE SEQUENCE [LARGE SCALE GENOMIC DNA]</scope>
    <source>
        <strain evidence="2 3">CBS 114.51</strain>
    </source>
</reference>
<dbReference type="Proteomes" id="UP000249497">
    <property type="component" value="Unassembled WGS sequence"/>
</dbReference>
<protein>
    <submittedName>
        <fullName evidence="2">Uncharacterized protein</fullName>
    </submittedName>
</protein>
<feature type="transmembrane region" description="Helical" evidence="1">
    <location>
        <begin position="12"/>
        <end position="39"/>
    </location>
</feature>
<proteinExistence type="predicted"/>
<dbReference type="RefSeq" id="XP_025527430.1">
    <property type="nucleotide sequence ID" value="XM_025672151.1"/>
</dbReference>
<name>A0A8T8X060_ASPJA</name>
<evidence type="ECO:0000313" key="3">
    <source>
        <dbReference type="Proteomes" id="UP000249497"/>
    </source>
</evidence>
<accession>A0A8T8X060</accession>
<keyword evidence="1" id="KW-1133">Transmembrane helix</keyword>